<protein>
    <recommendedName>
        <fullName evidence="14">Probable DNA ligase</fullName>
        <ecNumber evidence="14">6.5.1.1</ecNumber>
    </recommendedName>
    <alternativeName>
        <fullName evidence="14">Polydeoxyribonucleotide synthase [ATP]</fullName>
    </alternativeName>
</protein>
<dbReference type="InterPro" id="IPR012308">
    <property type="entry name" value="DNA_ligase_ATP-dep_N"/>
</dbReference>
<organism evidence="17 18">
    <name type="scientific">Candidatus Shapirobacteria bacterium CG09_land_8_20_14_0_10_38_17</name>
    <dbReference type="NCBI Taxonomy" id="1974884"/>
    <lineage>
        <taxon>Bacteria</taxon>
        <taxon>Candidatus Shapironibacteriota</taxon>
    </lineage>
</organism>
<dbReference type="GO" id="GO:0005524">
    <property type="term" value="F:ATP binding"/>
    <property type="evidence" value="ECO:0007669"/>
    <property type="project" value="UniProtKB-UniRule"/>
</dbReference>
<feature type="binding site" evidence="14">
    <location>
        <position position="307"/>
    </location>
    <ligand>
        <name>ATP</name>
        <dbReference type="ChEBI" id="CHEBI:30616"/>
    </ligand>
</feature>
<keyword evidence="5 14" id="KW-0479">Metal-binding</keyword>
<dbReference type="InterPro" id="IPR000977">
    <property type="entry name" value="DNA_ligase_ATP-dep"/>
</dbReference>
<dbReference type="Gene3D" id="3.30.470.30">
    <property type="entry name" value="DNA ligase/mRNA capping enzyme"/>
    <property type="match status" value="1"/>
</dbReference>
<dbReference type="InterPro" id="IPR050191">
    <property type="entry name" value="ATP-dep_DNA_ligase"/>
</dbReference>
<proteinExistence type="inferred from homology"/>
<dbReference type="Pfam" id="PF04679">
    <property type="entry name" value="DNA_ligase_A_C"/>
    <property type="match status" value="1"/>
</dbReference>
<dbReference type="PANTHER" id="PTHR45674:SF4">
    <property type="entry name" value="DNA LIGASE 1"/>
    <property type="match status" value="1"/>
</dbReference>
<evidence type="ECO:0000256" key="5">
    <source>
        <dbReference type="ARBA" id="ARBA00022723"/>
    </source>
</evidence>
<gene>
    <name evidence="14" type="primary">lig</name>
    <name evidence="17" type="ORF">COT63_02470</name>
</gene>
<feature type="binding site" evidence="14">
    <location>
        <position position="277"/>
    </location>
    <ligand>
        <name>ATP</name>
        <dbReference type="ChEBI" id="CHEBI:30616"/>
    </ligand>
</feature>
<comment type="similarity">
    <text evidence="1 14 15">Belongs to the ATP-dependent DNA ligase family.</text>
</comment>
<evidence type="ECO:0000259" key="16">
    <source>
        <dbReference type="PROSITE" id="PS50160"/>
    </source>
</evidence>
<evidence type="ECO:0000313" key="17">
    <source>
        <dbReference type="EMBL" id="PIS14957.1"/>
    </source>
</evidence>
<dbReference type="PROSITE" id="PS50160">
    <property type="entry name" value="DNA_LIGASE_A3"/>
    <property type="match status" value="1"/>
</dbReference>
<dbReference type="Gene3D" id="2.40.50.140">
    <property type="entry name" value="Nucleic acid-binding proteins"/>
    <property type="match status" value="1"/>
</dbReference>
<dbReference type="EMBL" id="PEZH01000050">
    <property type="protein sequence ID" value="PIS14957.1"/>
    <property type="molecule type" value="Genomic_DNA"/>
</dbReference>
<feature type="binding site" evidence="14">
    <location>
        <position position="433"/>
    </location>
    <ligand>
        <name>ATP</name>
        <dbReference type="ChEBI" id="CHEBI:30616"/>
    </ligand>
</feature>
<dbReference type="InterPro" id="IPR036599">
    <property type="entry name" value="DNA_ligase_N_sf"/>
</dbReference>
<evidence type="ECO:0000256" key="11">
    <source>
        <dbReference type="ARBA" id="ARBA00023204"/>
    </source>
</evidence>
<dbReference type="InterPro" id="IPR022865">
    <property type="entry name" value="DNA_ligae_ATP-dep_bac/arc"/>
</dbReference>
<dbReference type="AlphaFoldDB" id="A0A2H0WQP9"/>
<keyword evidence="7 14" id="KW-0227">DNA damage</keyword>
<keyword evidence="4 14" id="KW-0235">DNA replication</keyword>
<evidence type="ECO:0000256" key="12">
    <source>
        <dbReference type="ARBA" id="ARBA00023306"/>
    </source>
</evidence>
<dbReference type="InterPro" id="IPR012340">
    <property type="entry name" value="NA-bd_OB-fold"/>
</dbReference>
<feature type="binding site" evidence="14">
    <location>
        <position position="257"/>
    </location>
    <ligand>
        <name>ATP</name>
        <dbReference type="ChEBI" id="CHEBI:30616"/>
    </ligand>
</feature>
<keyword evidence="9 14" id="KW-0460">Magnesium</keyword>
<keyword evidence="2 14" id="KW-0436">Ligase</keyword>
<dbReference type="GO" id="GO:0046872">
    <property type="term" value="F:metal ion binding"/>
    <property type="evidence" value="ECO:0007669"/>
    <property type="project" value="UniProtKB-KW"/>
</dbReference>
<feature type="domain" description="ATP-dependent DNA ligase family profile" evidence="16">
    <location>
        <begin position="335"/>
        <end position="465"/>
    </location>
</feature>
<feature type="binding site" evidence="14">
    <location>
        <position position="427"/>
    </location>
    <ligand>
        <name>ATP</name>
        <dbReference type="ChEBI" id="CHEBI:30616"/>
    </ligand>
</feature>
<keyword evidence="3 14" id="KW-0132">Cell division</keyword>
<dbReference type="GO" id="GO:0003910">
    <property type="term" value="F:DNA ligase (ATP) activity"/>
    <property type="evidence" value="ECO:0007669"/>
    <property type="project" value="UniProtKB-UniRule"/>
</dbReference>
<evidence type="ECO:0000256" key="4">
    <source>
        <dbReference type="ARBA" id="ARBA00022705"/>
    </source>
</evidence>
<evidence type="ECO:0000256" key="1">
    <source>
        <dbReference type="ARBA" id="ARBA00007572"/>
    </source>
</evidence>
<dbReference type="GO" id="GO:0051301">
    <property type="term" value="P:cell division"/>
    <property type="evidence" value="ECO:0007669"/>
    <property type="project" value="UniProtKB-KW"/>
</dbReference>
<dbReference type="EC" id="6.5.1.1" evidence="14"/>
<dbReference type="Proteomes" id="UP000231282">
    <property type="component" value="Unassembled WGS sequence"/>
</dbReference>
<keyword evidence="12 14" id="KW-0131">Cell cycle</keyword>
<dbReference type="PANTHER" id="PTHR45674">
    <property type="entry name" value="DNA LIGASE 1/3 FAMILY MEMBER"/>
    <property type="match status" value="1"/>
</dbReference>
<comment type="caution">
    <text evidence="17">The sequence shown here is derived from an EMBL/GenBank/DDBJ whole genome shotgun (WGS) entry which is preliminary data.</text>
</comment>
<evidence type="ECO:0000256" key="3">
    <source>
        <dbReference type="ARBA" id="ARBA00022618"/>
    </source>
</evidence>
<dbReference type="InterPro" id="IPR012309">
    <property type="entry name" value="DNA_ligase_ATP-dep_C"/>
</dbReference>
<evidence type="ECO:0000256" key="9">
    <source>
        <dbReference type="ARBA" id="ARBA00022842"/>
    </source>
</evidence>
<dbReference type="InterPro" id="IPR012310">
    <property type="entry name" value="DNA_ligase_ATP-dep_cent"/>
</dbReference>
<dbReference type="Pfam" id="PF01068">
    <property type="entry name" value="DNA_ligase_A_M"/>
    <property type="match status" value="1"/>
</dbReference>
<dbReference type="SUPFAM" id="SSF56091">
    <property type="entry name" value="DNA ligase/mRNA capping enzyme, catalytic domain"/>
    <property type="match status" value="1"/>
</dbReference>
<keyword evidence="8 14" id="KW-0067">ATP-binding</keyword>
<feature type="binding site" evidence="14">
    <location>
        <position position="347"/>
    </location>
    <ligand>
        <name>ATP</name>
        <dbReference type="ChEBI" id="CHEBI:30616"/>
    </ligand>
</feature>
<dbReference type="GO" id="GO:0006273">
    <property type="term" value="P:lagging strand elongation"/>
    <property type="evidence" value="ECO:0007669"/>
    <property type="project" value="TreeGrafter"/>
</dbReference>
<evidence type="ECO:0000256" key="14">
    <source>
        <dbReference type="HAMAP-Rule" id="MF_00407"/>
    </source>
</evidence>
<dbReference type="SUPFAM" id="SSF117018">
    <property type="entry name" value="ATP-dependent DNA ligase DNA-binding domain"/>
    <property type="match status" value="1"/>
</dbReference>
<evidence type="ECO:0000256" key="10">
    <source>
        <dbReference type="ARBA" id="ARBA00023172"/>
    </source>
</evidence>
<comment type="catalytic activity">
    <reaction evidence="13 14">
        <text>ATP + (deoxyribonucleotide)n-3'-hydroxyl + 5'-phospho-(deoxyribonucleotide)m = (deoxyribonucleotide)n+m + AMP + diphosphate.</text>
        <dbReference type="EC" id="6.5.1.1"/>
    </reaction>
</comment>
<keyword evidence="6 14" id="KW-0547">Nucleotide-binding</keyword>
<dbReference type="Gene3D" id="1.10.3260.10">
    <property type="entry name" value="DNA ligase, ATP-dependent, N-terminal domain"/>
    <property type="match status" value="1"/>
</dbReference>
<keyword evidence="11 14" id="KW-0234">DNA repair</keyword>
<evidence type="ECO:0000256" key="2">
    <source>
        <dbReference type="ARBA" id="ARBA00022598"/>
    </source>
</evidence>
<keyword evidence="10 14" id="KW-0233">DNA recombination</keyword>
<dbReference type="HAMAP" id="MF_00407">
    <property type="entry name" value="DNA_ligase"/>
    <property type="match status" value="1"/>
</dbReference>
<dbReference type="GO" id="GO:0006281">
    <property type="term" value="P:DNA repair"/>
    <property type="evidence" value="ECO:0007669"/>
    <property type="project" value="UniProtKB-UniRule"/>
</dbReference>
<evidence type="ECO:0000256" key="15">
    <source>
        <dbReference type="RuleBase" id="RU004196"/>
    </source>
</evidence>
<dbReference type="Pfam" id="PF04675">
    <property type="entry name" value="DNA_ligase_A_N"/>
    <property type="match status" value="1"/>
</dbReference>
<reference evidence="18" key="1">
    <citation type="submission" date="2017-09" db="EMBL/GenBank/DDBJ databases">
        <title>Depth-based differentiation of microbial function through sediment-hosted aquifers and enrichment of novel symbionts in the deep terrestrial subsurface.</title>
        <authorList>
            <person name="Probst A.J."/>
            <person name="Ladd B."/>
            <person name="Jarett J.K."/>
            <person name="Geller-Mcgrath D.E."/>
            <person name="Sieber C.M.K."/>
            <person name="Emerson J.B."/>
            <person name="Anantharaman K."/>
            <person name="Thomas B.C."/>
            <person name="Malmstrom R."/>
            <person name="Stieglmeier M."/>
            <person name="Klingl A."/>
            <person name="Woyke T."/>
            <person name="Ryan C.M."/>
            <person name="Banfield J.F."/>
        </authorList>
    </citation>
    <scope>NUCLEOTIDE SEQUENCE [LARGE SCALE GENOMIC DNA]</scope>
</reference>
<feature type="binding site" evidence="14">
    <location>
        <position position="250"/>
    </location>
    <ligand>
        <name>ATP</name>
        <dbReference type="ChEBI" id="CHEBI:30616"/>
    </ligand>
</feature>
<dbReference type="NCBIfam" id="TIGR00574">
    <property type="entry name" value="dnl1"/>
    <property type="match status" value="1"/>
</dbReference>
<name>A0A2H0WQP9_9BACT</name>
<dbReference type="CDD" id="cd07901">
    <property type="entry name" value="Adenylation_DNA_ligase_Arch_LigB"/>
    <property type="match status" value="1"/>
</dbReference>
<evidence type="ECO:0000256" key="7">
    <source>
        <dbReference type="ARBA" id="ARBA00022763"/>
    </source>
</evidence>
<evidence type="ECO:0000256" key="6">
    <source>
        <dbReference type="ARBA" id="ARBA00022741"/>
    </source>
</evidence>
<evidence type="ECO:0000256" key="13">
    <source>
        <dbReference type="ARBA" id="ARBA00034003"/>
    </source>
</evidence>
<dbReference type="GO" id="GO:0071897">
    <property type="term" value="P:DNA biosynthetic process"/>
    <property type="evidence" value="ECO:0007669"/>
    <property type="project" value="InterPro"/>
</dbReference>
<accession>A0A2H0WQP9</accession>
<evidence type="ECO:0000256" key="8">
    <source>
        <dbReference type="ARBA" id="ARBA00022840"/>
    </source>
</evidence>
<dbReference type="GO" id="GO:0003677">
    <property type="term" value="F:DNA binding"/>
    <property type="evidence" value="ECO:0007669"/>
    <property type="project" value="InterPro"/>
</dbReference>
<sequence>MLFSELSQYLNRLEKTSSRLKITEILAQLLKKTKISEIDKLCYLILGYLAPPYQGVEFSLAEKMMMRVLARAFVVDKTIILKQYKKGGDLGVVGEGLWDTARHTQKVSVLQAYERLLAIAQESGEGSQERKIVGMVNLIQGLDALSVRFVVRIPLGKLRLGFSEITLLDALSWMISGNKKHRKEIEAAYNVRADIGFIAKTIKKDGLSGLKNIKISLGTPVMPALCQRLSTPEEMIEKMCSTADDLVAVEPKYDGTRLEVHFKRGKQGNRMVKMFTRNLEDVAFMFPDVAQALSQEINAENVILDGEVIGYDQKTGHLLPFQETVKRKRKHAIREESAQIPLRYFCFDILYYNGRDLLMMPFSKRRQILRKVVPPFCLGRARTIILSPQIITNDSQVLRRYYDKQIRKGLEGVVAKKWQAPYDVGRRGFTWVKFKHAKGKKGGGLTDTIDGVVMGYYRGRGKRAGFGIGAFLLGVRKGKDGDRFLTVSKVGTGLIDKQWREMRRRCNQVRARERPKEYDVDKNLQPDIWCQPAIVVEVEADNVTRSPIHTAGLALRFPRLVRFRDDKNVGEITTVEEIKKLGEMEKVRNK</sequence>
<evidence type="ECO:0000313" key="18">
    <source>
        <dbReference type="Proteomes" id="UP000231282"/>
    </source>
</evidence>
<dbReference type="SUPFAM" id="SSF50249">
    <property type="entry name" value="Nucleic acid-binding proteins"/>
    <property type="match status" value="1"/>
</dbReference>
<feature type="active site" description="N6-AMP-lysine intermediate" evidence="14">
    <location>
        <position position="252"/>
    </location>
</feature>
<comment type="cofactor">
    <cofactor evidence="14">
        <name>Mg(2+)</name>
        <dbReference type="ChEBI" id="CHEBI:18420"/>
    </cofactor>
</comment>
<dbReference type="GO" id="GO:0006310">
    <property type="term" value="P:DNA recombination"/>
    <property type="evidence" value="ECO:0007669"/>
    <property type="project" value="UniProtKB-UniRule"/>
</dbReference>
<comment type="function">
    <text evidence="14">DNA ligase that seals nicks in double-stranded DNA during DNA replication, DNA recombination and DNA repair.</text>
</comment>